<evidence type="ECO:0000313" key="2">
    <source>
        <dbReference type="Proteomes" id="UP000818029"/>
    </source>
</evidence>
<dbReference type="Proteomes" id="UP000818029">
    <property type="component" value="Chromosome A09"/>
</dbReference>
<feature type="domain" description="NAD(P)-binding" evidence="1">
    <location>
        <begin position="86"/>
        <end position="275"/>
    </location>
</feature>
<dbReference type="SMR" id="A0A1U8I0H5"/>
<gene>
    <name evidence="3" type="primary">LOC107889300</name>
</gene>
<accession>A0A1U8I0H5</accession>
<dbReference type="RefSeq" id="XP_016669159.1">
    <property type="nucleotide sequence ID" value="XM_016813670.2"/>
</dbReference>
<dbReference type="Pfam" id="PF13460">
    <property type="entry name" value="NAD_binding_10"/>
    <property type="match status" value="1"/>
</dbReference>
<dbReference type="Gene3D" id="3.40.50.720">
    <property type="entry name" value="NAD(P)-binding Rossmann-like Domain"/>
    <property type="match status" value="1"/>
</dbReference>
<dbReference type="InterPro" id="IPR036291">
    <property type="entry name" value="NAD(P)-bd_dom_sf"/>
</dbReference>
<evidence type="ECO:0000313" key="3">
    <source>
        <dbReference type="RefSeq" id="XP_016669159.1"/>
    </source>
</evidence>
<reference evidence="3" key="2">
    <citation type="submission" date="2025-08" db="UniProtKB">
        <authorList>
            <consortium name="RefSeq"/>
        </authorList>
    </citation>
    <scope>IDENTIFICATION</scope>
</reference>
<dbReference type="GeneID" id="107889300"/>
<protein>
    <submittedName>
        <fullName evidence="3">Uncharacterized protein At2g37660, chloroplastic isoform X2</fullName>
    </submittedName>
</protein>
<dbReference type="PANTHER" id="PTHR15020">
    <property type="entry name" value="FLAVIN REDUCTASE-RELATED"/>
    <property type="match status" value="1"/>
</dbReference>
<dbReference type="FunFam" id="3.40.50.720:FF:000408">
    <property type="entry name" value="NAD(P)-binding Rossmann-fold superfamily protein"/>
    <property type="match status" value="1"/>
</dbReference>
<reference evidence="2" key="1">
    <citation type="journal article" date="2020" name="Nat. Genet.">
        <title>Genomic diversifications of five Gossypium allopolyploid species and their impact on cotton improvement.</title>
        <authorList>
            <person name="Chen Z.J."/>
            <person name="Sreedasyam A."/>
            <person name="Ando A."/>
            <person name="Song Q."/>
            <person name="De Santiago L.M."/>
            <person name="Hulse-Kemp A.M."/>
            <person name="Ding M."/>
            <person name="Ye W."/>
            <person name="Kirkbride R.C."/>
            <person name="Jenkins J."/>
            <person name="Plott C."/>
            <person name="Lovell J."/>
            <person name="Lin Y.M."/>
            <person name="Vaughn R."/>
            <person name="Liu B."/>
            <person name="Simpson S."/>
            <person name="Scheffler B.E."/>
            <person name="Wen L."/>
            <person name="Saski C.A."/>
            <person name="Grover C.E."/>
            <person name="Hu G."/>
            <person name="Conover J.L."/>
            <person name="Carlson J.W."/>
            <person name="Shu S."/>
            <person name="Boston L.B."/>
            <person name="Williams M."/>
            <person name="Peterson D.G."/>
            <person name="McGee K."/>
            <person name="Jones D.C."/>
            <person name="Wendel J.F."/>
            <person name="Stelly D.M."/>
            <person name="Grimwood J."/>
            <person name="Schmutz J."/>
        </authorList>
    </citation>
    <scope>NUCLEOTIDE SEQUENCE [LARGE SCALE GENOMIC DNA]</scope>
    <source>
        <strain evidence="2">cv. TM-1</strain>
    </source>
</reference>
<proteinExistence type="predicted"/>
<dbReference type="InterPro" id="IPR016040">
    <property type="entry name" value="NAD(P)-bd_dom"/>
</dbReference>
<keyword evidence="2" id="KW-1185">Reference proteome</keyword>
<sequence>MATKLSLTFRFPVEKSPKPRKSKSGVPQLNCCNGYGFSKNNSGFKGQLSMKVNAVQDEAIQSSNSETTLLSQTIPPSSSKLVLVVGATGGVGQLVVASLLNRNIKSRLLLRDPEKAISLFGNQDEEKLQGVTHVICCTGTTAFPSKRWDGDNTPERVDWEGVRNLVSALPSSLKRVVLVSSVGVTKFNELPWSIMNIFGVLKYKKKGEDFLCESGLPFTIIRAGRLTDGPYTSYDLNTLLKATAGQRRAVVIGQGDNLVGEVSRLVVAEACIQAMDIEFTEGKIYEINSVEGEGPGTDPEKWEELFKTARA</sequence>
<name>A0A1U8I0H5_GOSHI</name>
<dbReference type="AlphaFoldDB" id="A0A1U8I0H5"/>
<evidence type="ECO:0000259" key="1">
    <source>
        <dbReference type="Pfam" id="PF13460"/>
    </source>
</evidence>
<dbReference type="SUPFAM" id="SSF51735">
    <property type="entry name" value="NAD(P)-binding Rossmann-fold domains"/>
    <property type="match status" value="1"/>
</dbReference>
<organism evidence="2 3">
    <name type="scientific">Gossypium hirsutum</name>
    <name type="common">Upland cotton</name>
    <name type="synonym">Gossypium mexicanum</name>
    <dbReference type="NCBI Taxonomy" id="3635"/>
    <lineage>
        <taxon>Eukaryota</taxon>
        <taxon>Viridiplantae</taxon>
        <taxon>Streptophyta</taxon>
        <taxon>Embryophyta</taxon>
        <taxon>Tracheophyta</taxon>
        <taxon>Spermatophyta</taxon>
        <taxon>Magnoliopsida</taxon>
        <taxon>eudicotyledons</taxon>
        <taxon>Gunneridae</taxon>
        <taxon>Pentapetalae</taxon>
        <taxon>rosids</taxon>
        <taxon>malvids</taxon>
        <taxon>Malvales</taxon>
        <taxon>Malvaceae</taxon>
        <taxon>Malvoideae</taxon>
        <taxon>Gossypium</taxon>
    </lineage>
</organism>
<dbReference type="CDD" id="cd05243">
    <property type="entry name" value="SDR_a5"/>
    <property type="match status" value="1"/>
</dbReference>
<dbReference type="PANTHER" id="PTHR15020:SF48">
    <property type="entry name" value="NAD(P)-BINDING ROSSMANN-FOLD SUPERFAMILY PROTEIN"/>
    <property type="match status" value="1"/>
</dbReference>